<comment type="caution">
    <text evidence="2">The sequence shown here is derived from an EMBL/GenBank/DDBJ whole genome shotgun (WGS) entry which is preliminary data.</text>
</comment>
<sequence length="203" mass="22910">MAAAETEEARLRDRRGRVAGELEQLETGSGHADKLQQRQELQAQLERQASEWAELAFAAALFRRTRELYERDKQPFVLQRASAMFATMTEGRYSRIVAPLGEQRLLAMRPDGVALDPGQLSRGTAEQLYLAMRFAIAAEYTQEAPPPLLLDDILVNFDEGRMRRTLELLGTMAETHQVLLFTCHPHIVEAAGNVLPHMQLLEL</sequence>
<evidence type="ECO:0000256" key="1">
    <source>
        <dbReference type="SAM" id="MobiDB-lite"/>
    </source>
</evidence>
<dbReference type="Gene3D" id="3.40.50.300">
    <property type="entry name" value="P-loop containing nucleotide triphosphate hydrolases"/>
    <property type="match status" value="1"/>
</dbReference>
<name>A0ABR5A4X3_9BACL</name>
<gene>
    <name evidence="2" type="ORF">SD70_31890</name>
</gene>
<keyword evidence="3" id="KW-1185">Reference proteome</keyword>
<feature type="region of interest" description="Disordered" evidence="1">
    <location>
        <begin position="1"/>
        <end position="34"/>
    </location>
</feature>
<evidence type="ECO:0000313" key="3">
    <source>
        <dbReference type="Proteomes" id="UP000031967"/>
    </source>
</evidence>
<dbReference type="RefSeq" id="WP_041052639.1">
    <property type="nucleotide sequence ID" value="NZ_JXAK01000116.1"/>
</dbReference>
<accession>A0ABR5A4X3</accession>
<dbReference type="EMBL" id="JXAK01000116">
    <property type="protein sequence ID" value="KIL36089.1"/>
    <property type="molecule type" value="Genomic_DNA"/>
</dbReference>
<dbReference type="Proteomes" id="UP000031967">
    <property type="component" value="Unassembled WGS sequence"/>
</dbReference>
<reference evidence="2 3" key="1">
    <citation type="submission" date="2014-12" db="EMBL/GenBank/DDBJ databases">
        <title>Draft genome sequence of Paenibacillus kamchatkensis strain B-2647.</title>
        <authorList>
            <person name="Karlyshev A.V."/>
            <person name="Kudryashova E.B."/>
        </authorList>
    </citation>
    <scope>NUCLEOTIDE SEQUENCE [LARGE SCALE GENOMIC DNA]</scope>
    <source>
        <strain evidence="2 3">VKM B-2647</strain>
    </source>
</reference>
<organism evidence="2 3">
    <name type="scientific">Gordoniibacillus kamchatkensis</name>
    <dbReference type="NCBI Taxonomy" id="1590651"/>
    <lineage>
        <taxon>Bacteria</taxon>
        <taxon>Bacillati</taxon>
        <taxon>Bacillota</taxon>
        <taxon>Bacilli</taxon>
        <taxon>Bacillales</taxon>
        <taxon>Paenibacillaceae</taxon>
        <taxon>Gordoniibacillus</taxon>
    </lineage>
</organism>
<protein>
    <submittedName>
        <fullName evidence="2">Uncharacterized protein</fullName>
    </submittedName>
</protein>
<dbReference type="InterPro" id="IPR027417">
    <property type="entry name" value="P-loop_NTPase"/>
</dbReference>
<dbReference type="PANTHER" id="PTHR41259:SF1">
    <property type="entry name" value="DOUBLE-STRAND BREAK REPAIR RAD50 ATPASE, PUTATIVE-RELATED"/>
    <property type="match status" value="1"/>
</dbReference>
<proteinExistence type="predicted"/>
<dbReference type="SUPFAM" id="SSF52540">
    <property type="entry name" value="P-loop containing nucleoside triphosphate hydrolases"/>
    <property type="match status" value="1"/>
</dbReference>
<feature type="compositionally biased region" description="Basic and acidic residues" evidence="1">
    <location>
        <begin position="7"/>
        <end position="20"/>
    </location>
</feature>
<evidence type="ECO:0000313" key="2">
    <source>
        <dbReference type="EMBL" id="KIL36089.1"/>
    </source>
</evidence>
<dbReference type="PANTHER" id="PTHR41259">
    <property type="entry name" value="DOUBLE-STRAND BREAK REPAIR RAD50 ATPASE, PUTATIVE-RELATED"/>
    <property type="match status" value="1"/>
</dbReference>